<proteinExistence type="predicted"/>
<sequence>MIMILTRSKVFEIETSSQSLAEFPFSM</sequence>
<protein>
    <submittedName>
        <fullName evidence="1">Uncharacterized protein</fullName>
    </submittedName>
</protein>
<organism evidence="1">
    <name type="scientific">Arundo donax</name>
    <name type="common">Giant reed</name>
    <name type="synonym">Donax arundinaceus</name>
    <dbReference type="NCBI Taxonomy" id="35708"/>
    <lineage>
        <taxon>Eukaryota</taxon>
        <taxon>Viridiplantae</taxon>
        <taxon>Streptophyta</taxon>
        <taxon>Embryophyta</taxon>
        <taxon>Tracheophyta</taxon>
        <taxon>Spermatophyta</taxon>
        <taxon>Magnoliopsida</taxon>
        <taxon>Liliopsida</taxon>
        <taxon>Poales</taxon>
        <taxon>Poaceae</taxon>
        <taxon>PACMAD clade</taxon>
        <taxon>Arundinoideae</taxon>
        <taxon>Arundineae</taxon>
        <taxon>Arundo</taxon>
    </lineage>
</organism>
<reference evidence="1" key="1">
    <citation type="submission" date="2014-09" db="EMBL/GenBank/DDBJ databases">
        <authorList>
            <person name="Magalhaes I.L.F."/>
            <person name="Oliveira U."/>
            <person name="Santos F.R."/>
            <person name="Vidigal T.H.D.A."/>
            <person name="Brescovit A.D."/>
            <person name="Santos A.J."/>
        </authorList>
    </citation>
    <scope>NUCLEOTIDE SEQUENCE</scope>
    <source>
        <tissue evidence="1">Shoot tissue taken approximately 20 cm above the soil surface</tissue>
    </source>
</reference>
<name>A0A0A9GWU8_ARUDO</name>
<reference evidence="1" key="2">
    <citation type="journal article" date="2015" name="Data Brief">
        <title>Shoot transcriptome of the giant reed, Arundo donax.</title>
        <authorList>
            <person name="Barrero R.A."/>
            <person name="Guerrero F.D."/>
            <person name="Moolhuijzen P."/>
            <person name="Goolsby J.A."/>
            <person name="Tidwell J."/>
            <person name="Bellgard S.E."/>
            <person name="Bellgard M.I."/>
        </authorList>
    </citation>
    <scope>NUCLEOTIDE SEQUENCE</scope>
    <source>
        <tissue evidence="1">Shoot tissue taken approximately 20 cm above the soil surface</tissue>
    </source>
</reference>
<evidence type="ECO:0000313" key="1">
    <source>
        <dbReference type="EMBL" id="JAE29480.1"/>
    </source>
</evidence>
<dbReference type="AlphaFoldDB" id="A0A0A9GWU8"/>
<accession>A0A0A9GWU8</accession>
<dbReference type="EMBL" id="GBRH01168416">
    <property type="protein sequence ID" value="JAE29480.1"/>
    <property type="molecule type" value="Transcribed_RNA"/>
</dbReference>